<keyword evidence="1" id="KW-0997">Cell inner membrane</keyword>
<reference evidence="4 5" key="1">
    <citation type="submission" date="2024-02" db="EMBL/GenBank/DDBJ databases">
        <title>Roseibium algae sp. nov., isolated from marine alga (Grateloupia sp.), showing potential in myo-inositol conversion.</title>
        <authorList>
            <person name="Wang Y."/>
        </authorList>
    </citation>
    <scope>NUCLEOTIDE SEQUENCE [LARGE SCALE GENOMIC DNA]</scope>
    <source>
        <strain evidence="4 5">H3510</strain>
    </source>
</reference>
<feature type="transmembrane region" description="Helical" evidence="2">
    <location>
        <begin position="7"/>
        <end position="25"/>
    </location>
</feature>
<sequence>MTVEKIMTLLGAVVAFTMSAYYLYAGFFGAEVPEINYPLFLLFTFAIIFLGQTNFKNAGWRGVLERAWTVLLLLLSVSSALYLLVNYQAITNRMVMVDPMSFSDTFFGIVMVLCILDACRRTIGMSVVLICAVFLGYSLLGGYLPGGFGHRGFSVERLIEYIYFTNEGIFGAPIAVMASYVFHFVLFGGFLVATGAGEFFTDLATALTGRMRGGTAKSAIVASGLMGMLSGSSAGNVVTTGSFTIPAMKKHGFSARFAAAVEAVASSGGQLTPPIMGAAAFIMAELTGIPYVEIITVAIIPAFLYFLGVFFMVDLEARRLNIQPEANTDPDLWKSLLKRGYLVLPVVVMLYLLIDGWSPTTAAVYSILTLIILTVLFDGEKRFSIHKIIWRAATEAPRVVAPVSLACAVGGILVGIIGLTGLGLRISGLILDITGGYLFLTLLLTMIVGIVLGIGMPTSGAYIILATLLAPGLVGSGVELVAAHMFVLFSAAKSSITPPVAIASYAAAAISGSDPWKTSLTAFKLGLSVFLIPFIFAYNPALLGIGSYAQVGWTTITAMCGIFALSIFCIGWLIVPLKPWHRAIAACATLCFFLTDKITDFVGVAILVALFALALKEKASENQEPLA</sequence>
<dbReference type="PANTHER" id="PTHR43849:SF2">
    <property type="entry name" value="BLL3936 PROTEIN"/>
    <property type="match status" value="1"/>
</dbReference>
<feature type="transmembrane region" description="Helical" evidence="2">
    <location>
        <begin position="360"/>
        <end position="378"/>
    </location>
</feature>
<feature type="domain" description="TRAP C4-dicarboxylate transport system permease DctM subunit" evidence="3">
    <location>
        <begin position="110"/>
        <end position="548"/>
    </location>
</feature>
<dbReference type="PANTHER" id="PTHR43849">
    <property type="entry name" value="BLL3936 PROTEIN"/>
    <property type="match status" value="1"/>
</dbReference>
<comment type="caution">
    <text evidence="4">The sequence shown here is derived from an EMBL/GenBank/DDBJ whole genome shotgun (WGS) entry which is preliminary data.</text>
</comment>
<protein>
    <submittedName>
        <fullName evidence="4">TRAP transporter fused permease subunit</fullName>
    </submittedName>
</protein>
<feature type="transmembrane region" description="Helical" evidence="2">
    <location>
        <begin position="294"/>
        <end position="315"/>
    </location>
</feature>
<keyword evidence="1" id="KW-0813">Transport</keyword>
<dbReference type="InterPro" id="IPR010656">
    <property type="entry name" value="DctM"/>
</dbReference>
<feature type="transmembrane region" description="Helical" evidence="2">
    <location>
        <begin position="551"/>
        <end position="575"/>
    </location>
</feature>
<evidence type="ECO:0000313" key="5">
    <source>
        <dbReference type="Proteomes" id="UP001385499"/>
    </source>
</evidence>
<proteinExistence type="predicted"/>
<dbReference type="EMBL" id="JBAKIA010000021">
    <property type="protein sequence ID" value="MEJ8476545.1"/>
    <property type="molecule type" value="Genomic_DNA"/>
</dbReference>
<dbReference type="Pfam" id="PF06808">
    <property type="entry name" value="DctM"/>
    <property type="match status" value="1"/>
</dbReference>
<dbReference type="InterPro" id="IPR011853">
    <property type="entry name" value="TRAP_DctM-Dct_fused"/>
</dbReference>
<feature type="transmembrane region" description="Helical" evidence="2">
    <location>
        <begin position="37"/>
        <end position="55"/>
    </location>
</feature>
<evidence type="ECO:0000256" key="2">
    <source>
        <dbReference type="SAM" id="Phobius"/>
    </source>
</evidence>
<comment type="function">
    <text evidence="1">Part of the tripartite ATP-independent periplasmic (TRAP) transport system.</text>
</comment>
<evidence type="ECO:0000256" key="1">
    <source>
        <dbReference type="RuleBase" id="RU369079"/>
    </source>
</evidence>
<dbReference type="RefSeq" id="WP_340277153.1">
    <property type="nucleotide sequence ID" value="NZ_JBAKIA010000021.1"/>
</dbReference>
<name>A0ABU8TQX1_9HYPH</name>
<dbReference type="Proteomes" id="UP001385499">
    <property type="component" value="Unassembled WGS sequence"/>
</dbReference>
<feature type="transmembrane region" description="Helical" evidence="2">
    <location>
        <begin position="168"/>
        <end position="193"/>
    </location>
</feature>
<keyword evidence="5" id="KW-1185">Reference proteome</keyword>
<organism evidence="4 5">
    <name type="scientific">Roseibium algae</name>
    <dbReference type="NCBI Taxonomy" id="3123038"/>
    <lineage>
        <taxon>Bacteria</taxon>
        <taxon>Pseudomonadati</taxon>
        <taxon>Pseudomonadota</taxon>
        <taxon>Alphaproteobacteria</taxon>
        <taxon>Hyphomicrobiales</taxon>
        <taxon>Stappiaceae</taxon>
        <taxon>Roseibium</taxon>
    </lineage>
</organism>
<dbReference type="NCBIfam" id="TIGR02123">
    <property type="entry name" value="TRAP_fused"/>
    <property type="match status" value="1"/>
</dbReference>
<feature type="transmembrane region" description="Helical" evidence="2">
    <location>
        <begin position="399"/>
        <end position="424"/>
    </location>
</feature>
<feature type="transmembrane region" description="Helical" evidence="2">
    <location>
        <begin position="336"/>
        <end position="354"/>
    </location>
</feature>
<keyword evidence="2" id="KW-0472">Membrane</keyword>
<feature type="transmembrane region" description="Helical" evidence="2">
    <location>
        <begin position="102"/>
        <end position="119"/>
    </location>
</feature>
<feature type="transmembrane region" description="Helical" evidence="2">
    <location>
        <begin position="126"/>
        <end position="148"/>
    </location>
</feature>
<feature type="transmembrane region" description="Helical" evidence="2">
    <location>
        <begin position="587"/>
        <end position="615"/>
    </location>
</feature>
<accession>A0ABU8TQX1</accession>
<feature type="transmembrane region" description="Helical" evidence="2">
    <location>
        <begin position="67"/>
        <end position="90"/>
    </location>
</feature>
<evidence type="ECO:0000313" key="4">
    <source>
        <dbReference type="EMBL" id="MEJ8476545.1"/>
    </source>
</evidence>
<comment type="subcellular location">
    <subcellularLocation>
        <location evidence="1">Cell inner membrane</location>
        <topology evidence="1">Multi-pass membrane protein</topology>
    </subcellularLocation>
</comment>
<evidence type="ECO:0000259" key="3">
    <source>
        <dbReference type="Pfam" id="PF06808"/>
    </source>
</evidence>
<keyword evidence="2" id="KW-1133">Transmembrane helix</keyword>
<feature type="transmembrane region" description="Helical" evidence="2">
    <location>
        <begin position="436"/>
        <end position="455"/>
    </location>
</feature>
<feature type="transmembrane region" description="Helical" evidence="2">
    <location>
        <begin position="495"/>
        <end position="513"/>
    </location>
</feature>
<gene>
    <name evidence="4" type="ORF">V6575_20845</name>
</gene>
<feature type="transmembrane region" description="Helical" evidence="2">
    <location>
        <begin position="525"/>
        <end position="545"/>
    </location>
</feature>
<keyword evidence="2" id="KW-0812">Transmembrane</keyword>
<keyword evidence="1" id="KW-1003">Cell membrane</keyword>
<feature type="transmembrane region" description="Helical" evidence="2">
    <location>
        <begin position="462"/>
        <end position="489"/>
    </location>
</feature>